<dbReference type="InterPro" id="IPR013083">
    <property type="entry name" value="Znf_RING/FYVE/PHD"/>
</dbReference>
<organism evidence="15 16">
    <name type="scientific">Pythium insidiosum</name>
    <name type="common">Pythiosis disease agent</name>
    <dbReference type="NCBI Taxonomy" id="114742"/>
    <lineage>
        <taxon>Eukaryota</taxon>
        <taxon>Sar</taxon>
        <taxon>Stramenopiles</taxon>
        <taxon>Oomycota</taxon>
        <taxon>Peronosporomycetes</taxon>
        <taxon>Pythiales</taxon>
        <taxon>Pythiaceae</taxon>
        <taxon>Pythium</taxon>
    </lineage>
</organism>
<evidence type="ECO:0000313" key="15">
    <source>
        <dbReference type="EMBL" id="KAJ0404970.1"/>
    </source>
</evidence>
<dbReference type="Gene3D" id="3.30.810.10">
    <property type="entry name" value="2-Layer Sandwich"/>
    <property type="match status" value="1"/>
</dbReference>
<dbReference type="InterPro" id="IPR027483">
    <property type="entry name" value="PInositol-4-P-4/5-kinase_C_sf"/>
</dbReference>
<keyword evidence="11" id="KW-0175">Coiled coil</keyword>
<evidence type="ECO:0000259" key="13">
    <source>
        <dbReference type="PROSITE" id="PS50178"/>
    </source>
</evidence>
<dbReference type="GO" id="GO:0008270">
    <property type="term" value="F:zinc ion binding"/>
    <property type="evidence" value="ECO:0007669"/>
    <property type="project" value="UniProtKB-KW"/>
</dbReference>
<feature type="coiled-coil region" evidence="11">
    <location>
        <begin position="980"/>
        <end position="1035"/>
    </location>
</feature>
<dbReference type="Gene3D" id="3.50.7.10">
    <property type="entry name" value="GroEL"/>
    <property type="match status" value="1"/>
</dbReference>
<evidence type="ECO:0000256" key="6">
    <source>
        <dbReference type="ARBA" id="ARBA00022777"/>
    </source>
</evidence>
<dbReference type="FunFam" id="3.50.7.10:FF:000007">
    <property type="entry name" value="1-phosphatidylinositol 3-phosphate 5-kinase isoform X1"/>
    <property type="match status" value="1"/>
</dbReference>
<dbReference type="CDD" id="cd17300">
    <property type="entry name" value="PIPKc_PIKfyve"/>
    <property type="match status" value="1"/>
</dbReference>
<dbReference type="InterPro" id="IPR011011">
    <property type="entry name" value="Znf_FYVE_PHD"/>
</dbReference>
<reference evidence="15" key="1">
    <citation type="submission" date="2021-12" db="EMBL/GenBank/DDBJ databases">
        <title>Prjna785345.</title>
        <authorList>
            <person name="Rujirawat T."/>
            <person name="Krajaejun T."/>
        </authorList>
    </citation>
    <scope>NUCLEOTIDE SEQUENCE</scope>
    <source>
        <strain evidence="15">Pi057C3</strain>
    </source>
</reference>
<protein>
    <recommendedName>
        <fullName evidence="1">1-phosphatidylinositol-3-phosphate 5-kinase</fullName>
        <ecNumber evidence="1">2.7.1.150</ecNumber>
    </recommendedName>
</protein>
<proteinExistence type="predicted"/>
<dbReference type="InterPro" id="IPR027484">
    <property type="entry name" value="PInositol-4-P-5-kinase_N"/>
</dbReference>
<gene>
    <name evidence="15" type="ORF">P43SY_004887</name>
</gene>
<dbReference type="CDD" id="cd15725">
    <property type="entry name" value="FYVE_PIKfyve_Fab1"/>
    <property type="match status" value="1"/>
</dbReference>
<keyword evidence="8 10" id="KW-0067">ATP-binding</keyword>
<feature type="compositionally biased region" description="Low complexity" evidence="12">
    <location>
        <begin position="8"/>
        <end position="28"/>
    </location>
</feature>
<evidence type="ECO:0000256" key="4">
    <source>
        <dbReference type="ARBA" id="ARBA00022741"/>
    </source>
</evidence>
<dbReference type="InterPro" id="IPR000306">
    <property type="entry name" value="Znf_FYVE"/>
</dbReference>
<dbReference type="Pfam" id="PF00118">
    <property type="entry name" value="Cpn60_TCP1"/>
    <property type="match status" value="1"/>
</dbReference>
<evidence type="ECO:0000256" key="2">
    <source>
        <dbReference type="ARBA" id="ARBA00022679"/>
    </source>
</evidence>
<feature type="region of interest" description="Disordered" evidence="12">
    <location>
        <begin position="158"/>
        <end position="190"/>
    </location>
</feature>
<dbReference type="Pfam" id="PF01363">
    <property type="entry name" value="FYVE"/>
    <property type="match status" value="1"/>
</dbReference>
<dbReference type="GO" id="GO:0046854">
    <property type="term" value="P:phosphatidylinositol phosphate biosynthetic process"/>
    <property type="evidence" value="ECO:0007669"/>
    <property type="project" value="TreeGrafter"/>
</dbReference>
<evidence type="ECO:0000256" key="12">
    <source>
        <dbReference type="SAM" id="MobiDB-lite"/>
    </source>
</evidence>
<keyword evidence="6 10" id="KW-0418">Kinase</keyword>
<feature type="domain" description="FYVE-type" evidence="13">
    <location>
        <begin position="92"/>
        <end position="146"/>
    </location>
</feature>
<dbReference type="GO" id="GO:0000285">
    <property type="term" value="F:1-phosphatidylinositol-3-phosphate 5-kinase activity"/>
    <property type="evidence" value="ECO:0007669"/>
    <property type="project" value="UniProtKB-EC"/>
</dbReference>
<dbReference type="Proteomes" id="UP001209570">
    <property type="component" value="Unassembled WGS sequence"/>
</dbReference>
<evidence type="ECO:0000256" key="7">
    <source>
        <dbReference type="ARBA" id="ARBA00022833"/>
    </source>
</evidence>
<dbReference type="InterPro" id="IPR044769">
    <property type="entry name" value="PIKfyve_PIPKc"/>
</dbReference>
<comment type="caution">
    <text evidence="15">The sequence shown here is derived from an EMBL/GenBank/DDBJ whole genome shotgun (WGS) entry which is preliminary data.</text>
</comment>
<dbReference type="SUPFAM" id="SSF57903">
    <property type="entry name" value="FYVE/PHD zinc finger"/>
    <property type="match status" value="1"/>
</dbReference>
<dbReference type="SUPFAM" id="SSF56104">
    <property type="entry name" value="SAICAR synthase-like"/>
    <property type="match status" value="1"/>
</dbReference>
<accession>A0AAD5M7P4</accession>
<feature type="region of interest" description="Disordered" evidence="12">
    <location>
        <begin position="215"/>
        <end position="265"/>
    </location>
</feature>
<feature type="region of interest" description="Disordered" evidence="12">
    <location>
        <begin position="930"/>
        <end position="955"/>
    </location>
</feature>
<keyword evidence="16" id="KW-1185">Reference proteome</keyword>
<evidence type="ECO:0000256" key="5">
    <source>
        <dbReference type="ARBA" id="ARBA00022771"/>
    </source>
</evidence>
<dbReference type="Gene3D" id="3.30.40.10">
    <property type="entry name" value="Zinc/RING finger domain, C3HC4 (zinc finger)"/>
    <property type="match status" value="1"/>
</dbReference>
<keyword evidence="3" id="KW-0479">Metal-binding</keyword>
<dbReference type="SMART" id="SM00064">
    <property type="entry name" value="FYVE"/>
    <property type="match status" value="1"/>
</dbReference>
<sequence>MLQATDGSSAEDQAPPASAASSRSMPPHSRMDSDPSRLTTFPVPGFFSSTMQLVRESTIGSTSGDSVASTAKSNPPLSASQYWMPDHLCKVCYDCGASFSLFRRRHHCRLCGQIFCYECSGHFIDGAPHGFSGLIRICNFCARYVNASIETKRRASLRSSSSSVANLPSRQPSLSDLSAGPSAPPHSMSSLPVTSPLLFSPVNPHAAAGFSLEDKDATASDLGSPRELQTDEAAESVSQRPSEEDSSAMTMPTPPKLATILSTDSMDYSGDPTAAVVTERVIKPRASLSRRRRSSVELLGAIEAGGFLDSESAAAAAPSAPAARTHRPSLTREALSFRLKSEIHTQREIVLDRYMQGAHARIRTGIQRAVDRVAKHFVDDGLEVKRLTSTLEDMAFVVTGHLLFSMNFRSPNGFNYAQLVKVKSIATATASSSGPPSSGSSSSGARLGKDRYSFTWLAGTVCRKHLTHKQMARQIANPRLLLLACGISYDRSFDANGGSNGKLSSLDTLIEQERSYMGILVDKIARLEPDVIFVEHSVSRHAQELLRARGVAIVLNVKRATLERIARHTDAVVLPSVENIDQADPDEVIGSCRAFYVRTFSVAHDPDDAKAHQGTPPLPTMMGVPPRSRNEAYMYLDGCDPLNGCTVLITGPTKKKLRILKSLMRSVLFMTYRLLLEAHVLSDLDIGVSAGSLPSALEDRERVVWCTVATLREQDAMVGKPRFYQCSLAKHIGIATYLDDDISFGNYLLKEMEGLFLRCNNPKCSYMMVDHVQTYSCRVGMITVSFEELPDDVKAPTDAPSGDNADEHELHVLGALATHFNPRSNTDEVPGCPTIIYWRWCSECGRVVSPFVPLQKHAYKYSFARLLEVFFSEKEQLPPSSMGPLGSSAPYRSHACHHGTMESHVLFFLVGNLVARMELAKRVAVSLTNNTQRRPAAQRRRRSISGPNGDGGLQSTQTELCQAIVEKRRTALRDAFNGLVAQLSEQIAGIQQVIEECDAQSDVCMYLLVQVAAVKKIIEEDHAAMRGKLNDQEEEHVLTTAQPGAQSSIDPQVVKRVIVTDQLQRELYVTACKWIGELSQLHKQIKEHLSRDSNSTGWKSVLWDIYRAIGRSTAGDEFQFQLPRELVAGHPSLQSNEDGPVVLVNENEPITCFAALRGLLYGSDEDFLFSIAHVNMWETLGGKSGASFYRTVDDRFVVKHISSTELQSFLDVLPGYFKYMARVHFDGEDSVLSKTVGMYQTTITRKDTGQKSAHNIVVMENAFFQKQIGRTFDLKGSSRNRYVKCAADGKAPGVLLDGNLMELHEGHPVGVLVEDYEMLFRALRNDTQFLTSINIVDFSLVAGFGGDNADSTKFSQMTVGIIDYLRQFDLIKRVESVSKSVGMIAGQSSPTIIEPALYSKRFMDAMTRYFMPVTPISSNRNEAIILE</sequence>
<dbReference type="PROSITE" id="PS50178">
    <property type="entry name" value="ZF_FYVE"/>
    <property type="match status" value="1"/>
</dbReference>
<dbReference type="EC" id="2.7.1.150" evidence="1"/>
<keyword evidence="2 10" id="KW-0808">Transferase</keyword>
<dbReference type="InterPro" id="IPR002498">
    <property type="entry name" value="PInositol-4-P-4/5-kinase_core"/>
</dbReference>
<evidence type="ECO:0000256" key="8">
    <source>
        <dbReference type="ARBA" id="ARBA00022840"/>
    </source>
</evidence>
<dbReference type="Pfam" id="PF01504">
    <property type="entry name" value="PIP5K"/>
    <property type="match status" value="2"/>
</dbReference>
<dbReference type="SMART" id="SM00330">
    <property type="entry name" value="PIPKc"/>
    <property type="match status" value="1"/>
</dbReference>
<name>A0AAD5M7P4_PYTIN</name>
<evidence type="ECO:0000313" key="16">
    <source>
        <dbReference type="Proteomes" id="UP001209570"/>
    </source>
</evidence>
<evidence type="ECO:0000256" key="3">
    <source>
        <dbReference type="ARBA" id="ARBA00022723"/>
    </source>
</evidence>
<dbReference type="InterPro" id="IPR002423">
    <property type="entry name" value="Cpn60/GroEL/TCP-1"/>
</dbReference>
<dbReference type="PROSITE" id="PS51455">
    <property type="entry name" value="PIPK"/>
    <property type="match status" value="1"/>
</dbReference>
<dbReference type="GO" id="GO:0005524">
    <property type="term" value="F:ATP binding"/>
    <property type="evidence" value="ECO:0007669"/>
    <property type="project" value="UniProtKB-UniRule"/>
</dbReference>
<dbReference type="EMBL" id="JAKCXM010000052">
    <property type="protein sequence ID" value="KAJ0404970.1"/>
    <property type="molecule type" value="Genomic_DNA"/>
</dbReference>
<keyword evidence="7" id="KW-0862">Zinc</keyword>
<keyword evidence="4 10" id="KW-0547">Nucleotide-binding</keyword>
<feature type="region of interest" description="Disordered" evidence="12">
    <location>
        <begin position="1"/>
        <end position="35"/>
    </location>
</feature>
<keyword evidence="5 9" id="KW-0863">Zinc-finger</keyword>
<evidence type="ECO:0000256" key="9">
    <source>
        <dbReference type="PROSITE-ProRule" id="PRU00091"/>
    </source>
</evidence>
<dbReference type="InterPro" id="IPR017455">
    <property type="entry name" value="Znf_FYVE-rel"/>
</dbReference>
<dbReference type="Gene3D" id="3.30.800.10">
    <property type="entry name" value="Phosphatidylinositol Phosphate Kinase II Beta"/>
    <property type="match status" value="1"/>
</dbReference>
<evidence type="ECO:0000256" key="11">
    <source>
        <dbReference type="SAM" id="Coils"/>
    </source>
</evidence>
<evidence type="ECO:0000256" key="1">
    <source>
        <dbReference type="ARBA" id="ARBA00012009"/>
    </source>
</evidence>
<evidence type="ECO:0000256" key="10">
    <source>
        <dbReference type="PROSITE-ProRule" id="PRU00781"/>
    </source>
</evidence>
<dbReference type="GO" id="GO:0010008">
    <property type="term" value="C:endosome membrane"/>
    <property type="evidence" value="ECO:0007669"/>
    <property type="project" value="TreeGrafter"/>
</dbReference>
<feature type="domain" description="PIPK" evidence="14">
    <location>
        <begin position="1077"/>
        <end position="1410"/>
    </location>
</feature>
<feature type="compositionally biased region" description="Low complexity" evidence="12">
    <location>
        <begin position="158"/>
        <end position="170"/>
    </location>
</feature>
<evidence type="ECO:0000259" key="14">
    <source>
        <dbReference type="PROSITE" id="PS51455"/>
    </source>
</evidence>
<dbReference type="SUPFAM" id="SSF52029">
    <property type="entry name" value="GroEL apical domain-like"/>
    <property type="match status" value="1"/>
</dbReference>
<dbReference type="InterPro" id="IPR027409">
    <property type="entry name" value="GroEL-like_apical_dom_sf"/>
</dbReference>
<dbReference type="PANTHER" id="PTHR45748">
    <property type="entry name" value="1-PHOSPHATIDYLINOSITOL 3-PHOSPHATE 5-KINASE-RELATED"/>
    <property type="match status" value="1"/>
</dbReference>